<dbReference type="InterPro" id="IPR003959">
    <property type="entry name" value="ATPase_AAA_core"/>
</dbReference>
<protein>
    <submittedName>
        <fullName evidence="3">Predicted ATPase</fullName>
    </submittedName>
</protein>
<dbReference type="InterPro" id="IPR051396">
    <property type="entry name" value="Bact_Antivir_Def_Nuclease"/>
</dbReference>
<proteinExistence type="predicted"/>
<dbReference type="InterPro" id="IPR022532">
    <property type="entry name" value="DUF3696"/>
</dbReference>
<dbReference type="AlphaFoldDB" id="A0A450S5H1"/>
<feature type="domain" description="ATPase AAA-type core" evidence="2">
    <location>
        <begin position="25"/>
        <end position="289"/>
    </location>
</feature>
<dbReference type="Gene3D" id="3.40.50.300">
    <property type="entry name" value="P-loop containing nucleotide triphosphate hydrolases"/>
    <property type="match status" value="1"/>
</dbReference>
<dbReference type="PANTHER" id="PTHR43581">
    <property type="entry name" value="ATP/GTP PHOSPHATASE"/>
    <property type="match status" value="1"/>
</dbReference>
<dbReference type="InterPro" id="IPR014592">
    <property type="entry name" value="P-loop_UCP034888"/>
</dbReference>
<organism evidence="3">
    <name type="scientific">Candidatus Kentrum sp. DK</name>
    <dbReference type="NCBI Taxonomy" id="2126562"/>
    <lineage>
        <taxon>Bacteria</taxon>
        <taxon>Pseudomonadati</taxon>
        <taxon>Pseudomonadota</taxon>
        <taxon>Gammaproteobacteria</taxon>
        <taxon>Candidatus Kentrum</taxon>
    </lineage>
</organism>
<sequence>MLDALNIQGFKCFDAVEIALRKINLFSGTNSSGKSSAIQAFLLLCNNASKNSPSPLNGMWLRLGNFDECRNHRTNARRFRVGVEAGKDGFQAEFRSAGDDDTDVAVTFTHESSTIQDLLGLENRHIYYLPANRIGPEDAYLKNFDRVNFLGNRAEFMVDFLYRNRKQEVTSSLIADPASVTLEYQVNHWLGKLFGIKNTIKDLGLSNSLSMELSLGDGKPARPYHMGSGVSFAIGVLVSCLSAKPDDIAIIENPEIHLHPKAQSDLTEFLCFAANGGIQIILETHSDHVFNGIRKAIVRQEIDHTDVAVQFFQLDENALAQNTAIALNEHGRVMTHPKGLFDQFDDDLDRILGL</sequence>
<reference evidence="3" key="1">
    <citation type="submission" date="2019-02" db="EMBL/GenBank/DDBJ databases">
        <authorList>
            <person name="Gruber-Vodicka R. H."/>
            <person name="Seah K. B. B."/>
        </authorList>
    </citation>
    <scope>NUCLEOTIDE SEQUENCE</scope>
    <source>
        <strain evidence="3">BECK_DK161</strain>
    </source>
</reference>
<dbReference type="PIRSF" id="PIRSF034888">
    <property type="entry name" value="P-loop_UCP034888"/>
    <property type="match status" value="1"/>
</dbReference>
<feature type="domain" description="DUF3696" evidence="1">
    <location>
        <begin position="302"/>
        <end position="350"/>
    </location>
</feature>
<dbReference type="GO" id="GO:0016887">
    <property type="term" value="F:ATP hydrolysis activity"/>
    <property type="evidence" value="ECO:0007669"/>
    <property type="project" value="InterPro"/>
</dbReference>
<gene>
    <name evidence="3" type="ORF">BECKDK2373C_GA0170839_101715</name>
</gene>
<dbReference type="EMBL" id="CAADEY010000017">
    <property type="protein sequence ID" value="VFJ47113.1"/>
    <property type="molecule type" value="Genomic_DNA"/>
</dbReference>
<evidence type="ECO:0000313" key="3">
    <source>
        <dbReference type="EMBL" id="VFJ47113.1"/>
    </source>
</evidence>
<dbReference type="Pfam" id="PF12476">
    <property type="entry name" value="DUF3696"/>
    <property type="match status" value="1"/>
</dbReference>
<dbReference type="SUPFAM" id="SSF52540">
    <property type="entry name" value="P-loop containing nucleoside triphosphate hydrolases"/>
    <property type="match status" value="1"/>
</dbReference>
<name>A0A450S5H1_9GAMM</name>
<dbReference type="Pfam" id="PF13304">
    <property type="entry name" value="AAA_21"/>
    <property type="match status" value="1"/>
</dbReference>
<dbReference type="PANTHER" id="PTHR43581:SF2">
    <property type="entry name" value="EXCINUCLEASE ATPASE SUBUNIT"/>
    <property type="match status" value="1"/>
</dbReference>
<dbReference type="InterPro" id="IPR027417">
    <property type="entry name" value="P-loop_NTPase"/>
</dbReference>
<dbReference type="GO" id="GO:0005524">
    <property type="term" value="F:ATP binding"/>
    <property type="evidence" value="ECO:0007669"/>
    <property type="project" value="InterPro"/>
</dbReference>
<evidence type="ECO:0000259" key="2">
    <source>
        <dbReference type="Pfam" id="PF13304"/>
    </source>
</evidence>
<accession>A0A450S5H1</accession>
<evidence type="ECO:0000259" key="1">
    <source>
        <dbReference type="Pfam" id="PF12476"/>
    </source>
</evidence>